<feature type="transmembrane region" description="Helical" evidence="7">
    <location>
        <begin position="346"/>
        <end position="366"/>
    </location>
</feature>
<dbReference type="InterPro" id="IPR001594">
    <property type="entry name" value="Palmitoyltrfase_DHHC"/>
</dbReference>
<comment type="subcellular location">
    <subcellularLocation>
        <location evidence="1">Membrane</location>
        <topology evidence="1">Multi-pass membrane protein</topology>
    </subcellularLocation>
</comment>
<dbReference type="InterPro" id="IPR036770">
    <property type="entry name" value="Ankyrin_rpt-contain_sf"/>
</dbReference>
<dbReference type="RefSeq" id="XP_018098812.1">
    <property type="nucleotide sequence ID" value="XM_018243323.2"/>
</dbReference>
<comment type="catalytic activity">
    <reaction evidence="7">
        <text>L-cysteinyl-[protein] + hexadecanoyl-CoA = S-hexadecanoyl-L-cysteinyl-[protein] + CoA</text>
        <dbReference type="Rhea" id="RHEA:36683"/>
        <dbReference type="Rhea" id="RHEA-COMP:10131"/>
        <dbReference type="Rhea" id="RHEA-COMP:11032"/>
        <dbReference type="ChEBI" id="CHEBI:29950"/>
        <dbReference type="ChEBI" id="CHEBI:57287"/>
        <dbReference type="ChEBI" id="CHEBI:57379"/>
        <dbReference type="ChEBI" id="CHEBI:74151"/>
        <dbReference type="EC" id="2.3.1.225"/>
    </reaction>
</comment>
<dbReference type="SUPFAM" id="SSF48403">
    <property type="entry name" value="Ankyrin repeat"/>
    <property type="match status" value="1"/>
</dbReference>
<evidence type="ECO:0000256" key="7">
    <source>
        <dbReference type="RuleBase" id="RU079119"/>
    </source>
</evidence>
<keyword evidence="3" id="KW-0677">Repeat</keyword>
<dbReference type="PANTHER" id="PTHR24161">
    <property type="entry name" value="ANK_REP_REGION DOMAIN-CONTAINING PROTEIN-RELATED"/>
    <property type="match status" value="1"/>
</dbReference>
<evidence type="ECO:0000256" key="5">
    <source>
        <dbReference type="ARBA" id="ARBA00023043"/>
    </source>
</evidence>
<dbReference type="STRING" id="8355.A0A1L8HM39"/>
<dbReference type="Gene3D" id="1.25.40.20">
    <property type="entry name" value="Ankyrin repeat-containing domain"/>
    <property type="match status" value="2"/>
</dbReference>
<dbReference type="GeneID" id="108706691"/>
<comment type="similarity">
    <text evidence="7">Belongs to the DHHC palmitoyltransferase family.</text>
</comment>
<feature type="transmembrane region" description="Helical" evidence="7">
    <location>
        <begin position="321"/>
        <end position="340"/>
    </location>
</feature>
<dbReference type="Proteomes" id="UP000186698">
    <property type="component" value="Chromosome 1S"/>
</dbReference>
<reference evidence="10" key="1">
    <citation type="submission" date="2025-08" db="UniProtKB">
        <authorList>
            <consortium name="RefSeq"/>
        </authorList>
    </citation>
    <scope>IDENTIFICATION</scope>
    <source>
        <strain evidence="10">J_2021</strain>
        <tissue evidence="10">Erythrocytes</tissue>
    </source>
</reference>
<dbReference type="EC" id="2.3.1.225" evidence="7"/>
<evidence type="ECO:0000256" key="2">
    <source>
        <dbReference type="ARBA" id="ARBA00022692"/>
    </source>
</evidence>
<keyword evidence="5" id="KW-0040">ANK repeat</keyword>
<keyword evidence="6 7" id="KW-0472">Membrane</keyword>
<dbReference type="Pfam" id="PF01529">
    <property type="entry name" value="DHHC"/>
    <property type="match status" value="1"/>
</dbReference>
<evidence type="ECO:0000256" key="1">
    <source>
        <dbReference type="ARBA" id="ARBA00004141"/>
    </source>
</evidence>
<evidence type="ECO:0000313" key="10">
    <source>
        <dbReference type="RefSeq" id="XP_018098812.1"/>
    </source>
</evidence>
<dbReference type="SMART" id="SM00248">
    <property type="entry name" value="ANK"/>
    <property type="match status" value="6"/>
</dbReference>
<feature type="domain" description="Palmitoyltransferase DHHC" evidence="8">
    <location>
        <begin position="404"/>
        <end position="517"/>
    </location>
</feature>
<dbReference type="GO" id="GO:0019706">
    <property type="term" value="F:protein-cysteine S-palmitoyltransferase activity"/>
    <property type="evidence" value="ECO:0007669"/>
    <property type="project" value="UniProtKB-EC"/>
</dbReference>
<dbReference type="GO" id="GO:0000139">
    <property type="term" value="C:Golgi membrane"/>
    <property type="evidence" value="ECO:0007669"/>
    <property type="project" value="TreeGrafter"/>
</dbReference>
<evidence type="ECO:0000256" key="6">
    <source>
        <dbReference type="ARBA" id="ARBA00023136"/>
    </source>
</evidence>
<feature type="transmembrane region" description="Helical" evidence="7">
    <location>
        <begin position="479"/>
        <end position="507"/>
    </location>
</feature>
<gene>
    <name evidence="10" type="primary">LOC108706691</name>
</gene>
<dbReference type="Pfam" id="PF00023">
    <property type="entry name" value="Ank"/>
    <property type="match status" value="1"/>
</dbReference>
<dbReference type="KEGG" id="xla:108706691"/>
<evidence type="ECO:0000313" key="9">
    <source>
        <dbReference type="Proteomes" id="UP000186698"/>
    </source>
</evidence>
<keyword evidence="7" id="KW-0808">Transferase</keyword>
<proteinExistence type="inferred from homology"/>
<dbReference type="OMA" id="WYMAVIN"/>
<keyword evidence="4 7" id="KW-1133">Transmembrane helix</keyword>
<evidence type="ECO:0000259" key="8">
    <source>
        <dbReference type="Pfam" id="PF01529"/>
    </source>
</evidence>
<dbReference type="OrthoDB" id="163438at2759"/>
<keyword evidence="2 7" id="KW-0812">Transmembrane</keyword>
<dbReference type="PaxDb" id="8355-A0A1L8HM39"/>
<dbReference type="Bgee" id="108706691">
    <property type="expression patterns" value="Expressed in neurula embryo"/>
</dbReference>
<dbReference type="AlphaFoldDB" id="A0A1L8HM39"/>
<dbReference type="PANTHER" id="PTHR24161:SF17">
    <property type="entry name" value="PALMITOYLTRANSFERASE"/>
    <property type="match status" value="1"/>
</dbReference>
<accession>A0A1L8HM39</accession>
<dbReference type="PROSITE" id="PS50216">
    <property type="entry name" value="DHHC"/>
    <property type="match status" value="1"/>
</dbReference>
<organism evidence="9 10">
    <name type="scientific">Xenopus laevis</name>
    <name type="common">African clawed frog</name>
    <dbReference type="NCBI Taxonomy" id="8355"/>
    <lineage>
        <taxon>Eukaryota</taxon>
        <taxon>Metazoa</taxon>
        <taxon>Chordata</taxon>
        <taxon>Craniata</taxon>
        <taxon>Vertebrata</taxon>
        <taxon>Euteleostomi</taxon>
        <taxon>Amphibia</taxon>
        <taxon>Batrachia</taxon>
        <taxon>Anura</taxon>
        <taxon>Pipoidea</taxon>
        <taxon>Pipidae</taxon>
        <taxon>Xenopodinae</taxon>
        <taxon>Xenopus</taxon>
        <taxon>Xenopus</taxon>
    </lineage>
</organism>
<evidence type="ECO:0000256" key="3">
    <source>
        <dbReference type="ARBA" id="ARBA00022737"/>
    </source>
</evidence>
<dbReference type="Pfam" id="PF12796">
    <property type="entry name" value="Ank_2"/>
    <property type="match status" value="2"/>
</dbReference>
<evidence type="ECO:0000256" key="4">
    <source>
        <dbReference type="ARBA" id="ARBA00022989"/>
    </source>
</evidence>
<protein>
    <recommendedName>
        <fullName evidence="7">Palmitoyltransferase</fullName>
        <ecNumber evidence="7">2.3.1.225</ecNumber>
    </recommendedName>
</protein>
<dbReference type="PROSITE" id="PS50088">
    <property type="entry name" value="ANK_REPEAT"/>
    <property type="match status" value="5"/>
</dbReference>
<feature type="transmembrane region" description="Helical" evidence="7">
    <location>
        <begin position="448"/>
        <end position="467"/>
    </location>
</feature>
<comment type="domain">
    <text evidence="7">The DHHC domain is required for palmitoyltransferase activity.</text>
</comment>
<dbReference type="InterPro" id="IPR002110">
    <property type="entry name" value="Ankyrin_rpt"/>
</dbReference>
<dbReference type="PROSITE" id="PS50297">
    <property type="entry name" value="ANK_REP_REGION"/>
    <property type="match status" value="5"/>
</dbReference>
<keyword evidence="7" id="KW-0012">Acyltransferase</keyword>
<name>A0A1L8HM39_XENLA</name>
<sequence length="567" mass="63839">MIQSASRPLFRLSRHSTIPAGGRDSLQHTMAKDWAVRAEGVVAPHHMKPASCEATTSDVESMSSISDGQIFQAVKEGNIKKCQQVLEAETCAVLECYDEKGHTPVHWAALTGSIELIELFVDCKGPVDRPSQAELGQRPIHWAAVNGSIAVVDILLKAGVSLDVEDQKGCTPLITAAQYGQTALCCYLIGKGAKINLCDSEGDNALHWAAFKGHCELAHLLIYSGCNPQQTDNFGQTPLHLAVLSGNLPTVQLLCEQDTVDLECEDNNRNTPLKLAYGRKSRDIASFLQSTIVQAKKRHVSQFNWSTWLFGRPGKSKGPILFFYGNLFLWGYPTYFFKIVPVSYYALWELHIMFLLCNALMWAFFLKASHMDPGFLPQDTEEYKYAVKQAVNCNDWKDGKNPLNRLCHTCHLVKPLRSKHCRITNRCVSHFDHYCPYIYNDVGKQNRAFFVGFLTTMCMCCFIGVYLCWDCFYIVGSGILIGMGFVFLSIIGTISALMTVMCLYMAVVNITTNERINVKKYPYLKNDKGQFRNPFDRGFYLNFLEFLDIVVPLSEDNIQKKDLRIDI</sequence>
<keyword evidence="9" id="KW-1185">Reference proteome</keyword>